<evidence type="ECO:0000313" key="8">
    <source>
        <dbReference type="Proteomes" id="UP001174997"/>
    </source>
</evidence>
<dbReference type="InterPro" id="IPR051175">
    <property type="entry name" value="CLK_kinases"/>
</dbReference>
<keyword evidence="3" id="KW-0547">Nucleotide-binding</keyword>
<accession>A0AA39ZE16</accession>
<dbReference type="AlphaFoldDB" id="A0AA39ZE16"/>
<dbReference type="GO" id="GO:0004674">
    <property type="term" value="F:protein serine/threonine kinase activity"/>
    <property type="evidence" value="ECO:0007669"/>
    <property type="project" value="UniProtKB-KW"/>
</dbReference>
<dbReference type="PROSITE" id="PS50011">
    <property type="entry name" value="PROTEIN_KINASE_DOM"/>
    <property type="match status" value="1"/>
</dbReference>
<dbReference type="GO" id="GO:0005634">
    <property type="term" value="C:nucleus"/>
    <property type="evidence" value="ECO:0007669"/>
    <property type="project" value="TreeGrafter"/>
</dbReference>
<keyword evidence="4 7" id="KW-0418">Kinase</keyword>
<evidence type="ECO:0000256" key="5">
    <source>
        <dbReference type="ARBA" id="ARBA00022840"/>
    </source>
</evidence>
<evidence type="ECO:0000256" key="3">
    <source>
        <dbReference type="ARBA" id="ARBA00022741"/>
    </source>
</evidence>
<keyword evidence="1" id="KW-0723">Serine/threonine-protein kinase</keyword>
<dbReference type="Pfam" id="PF00069">
    <property type="entry name" value="Pkinase"/>
    <property type="match status" value="2"/>
</dbReference>
<dbReference type="PANTHER" id="PTHR45646">
    <property type="entry name" value="SERINE/THREONINE-PROTEIN KINASE DOA-RELATED"/>
    <property type="match status" value="1"/>
</dbReference>
<evidence type="ECO:0000313" key="7">
    <source>
        <dbReference type="EMBL" id="KAK0669037.1"/>
    </source>
</evidence>
<dbReference type="InterPro" id="IPR011009">
    <property type="entry name" value="Kinase-like_dom_sf"/>
</dbReference>
<dbReference type="Gene3D" id="1.10.510.10">
    <property type="entry name" value="Transferase(Phosphotransferase) domain 1"/>
    <property type="match status" value="1"/>
</dbReference>
<dbReference type="SUPFAM" id="SSF56112">
    <property type="entry name" value="Protein kinase-like (PK-like)"/>
    <property type="match status" value="1"/>
</dbReference>
<keyword evidence="5" id="KW-0067">ATP-binding</keyword>
<evidence type="ECO:0000256" key="1">
    <source>
        <dbReference type="ARBA" id="ARBA00022527"/>
    </source>
</evidence>
<dbReference type="InterPro" id="IPR000719">
    <property type="entry name" value="Prot_kinase_dom"/>
</dbReference>
<protein>
    <submittedName>
        <fullName evidence="7">Kinase-like domain-containing protein</fullName>
    </submittedName>
</protein>
<evidence type="ECO:0000256" key="2">
    <source>
        <dbReference type="ARBA" id="ARBA00022679"/>
    </source>
</evidence>
<organism evidence="7 8">
    <name type="scientific">Cercophora samala</name>
    <dbReference type="NCBI Taxonomy" id="330535"/>
    <lineage>
        <taxon>Eukaryota</taxon>
        <taxon>Fungi</taxon>
        <taxon>Dikarya</taxon>
        <taxon>Ascomycota</taxon>
        <taxon>Pezizomycotina</taxon>
        <taxon>Sordariomycetes</taxon>
        <taxon>Sordariomycetidae</taxon>
        <taxon>Sordariales</taxon>
        <taxon>Lasiosphaeriaceae</taxon>
        <taxon>Cercophora</taxon>
    </lineage>
</organism>
<keyword evidence="2" id="KW-0808">Transferase</keyword>
<evidence type="ECO:0000259" key="6">
    <source>
        <dbReference type="PROSITE" id="PS50011"/>
    </source>
</evidence>
<name>A0AA39ZE16_9PEZI</name>
<reference evidence="7" key="1">
    <citation type="submission" date="2023-06" db="EMBL/GenBank/DDBJ databases">
        <title>Genome-scale phylogeny and comparative genomics of the fungal order Sordariales.</title>
        <authorList>
            <consortium name="Lawrence Berkeley National Laboratory"/>
            <person name="Hensen N."/>
            <person name="Bonometti L."/>
            <person name="Westerberg I."/>
            <person name="Brannstrom I.O."/>
            <person name="Guillou S."/>
            <person name="Cros-Aarteil S."/>
            <person name="Calhoun S."/>
            <person name="Haridas S."/>
            <person name="Kuo A."/>
            <person name="Mondo S."/>
            <person name="Pangilinan J."/>
            <person name="Riley R."/>
            <person name="Labutti K."/>
            <person name="Andreopoulos B."/>
            <person name="Lipzen A."/>
            <person name="Chen C."/>
            <person name="Yanf M."/>
            <person name="Daum C."/>
            <person name="Ng V."/>
            <person name="Clum A."/>
            <person name="Steindorff A."/>
            <person name="Ohm R."/>
            <person name="Martin F."/>
            <person name="Silar P."/>
            <person name="Natvig D."/>
            <person name="Lalanne C."/>
            <person name="Gautier V."/>
            <person name="Ament-Velasquez S.L."/>
            <person name="Kruys A."/>
            <person name="Hutchinson M.I."/>
            <person name="Powell A.J."/>
            <person name="Barry K."/>
            <person name="Miller A.N."/>
            <person name="Grigoriev I.V."/>
            <person name="Debuchy R."/>
            <person name="Gladieux P."/>
            <person name="Thoren M.H."/>
            <person name="Johannesson H."/>
        </authorList>
    </citation>
    <scope>NUCLEOTIDE SEQUENCE</scope>
    <source>
        <strain evidence="7">CBS 307.81</strain>
    </source>
</reference>
<feature type="domain" description="Protein kinase" evidence="6">
    <location>
        <begin position="38"/>
        <end position="396"/>
    </location>
</feature>
<dbReference type="PANTHER" id="PTHR45646:SF11">
    <property type="entry name" value="SERINE_THREONINE-PROTEIN KINASE DOA"/>
    <property type="match status" value="1"/>
</dbReference>
<dbReference type="SMART" id="SM00220">
    <property type="entry name" value="S_TKc"/>
    <property type="match status" value="1"/>
</dbReference>
<comment type="caution">
    <text evidence="7">The sequence shown here is derived from an EMBL/GenBank/DDBJ whole genome shotgun (WGS) entry which is preliminary data.</text>
</comment>
<proteinExistence type="predicted"/>
<evidence type="ECO:0000256" key="4">
    <source>
        <dbReference type="ARBA" id="ARBA00022777"/>
    </source>
</evidence>
<dbReference type="Proteomes" id="UP001174997">
    <property type="component" value="Unassembled WGS sequence"/>
</dbReference>
<dbReference type="GO" id="GO:0005524">
    <property type="term" value="F:ATP binding"/>
    <property type="evidence" value="ECO:0007669"/>
    <property type="project" value="UniProtKB-KW"/>
</dbReference>
<dbReference type="GO" id="GO:0043484">
    <property type="term" value="P:regulation of RNA splicing"/>
    <property type="evidence" value="ECO:0007669"/>
    <property type="project" value="TreeGrafter"/>
</dbReference>
<dbReference type="EMBL" id="JAULSY010000047">
    <property type="protein sequence ID" value="KAK0669037.1"/>
    <property type="molecule type" value="Genomic_DNA"/>
</dbReference>
<gene>
    <name evidence="7" type="ORF">QBC41DRAFT_392269</name>
</gene>
<dbReference type="Gene3D" id="3.30.200.20">
    <property type="entry name" value="Phosphorylase Kinase, domain 1"/>
    <property type="match status" value="1"/>
</dbReference>
<keyword evidence="8" id="KW-1185">Reference proteome</keyword>
<sequence>MVQIHEYTIGVAAEPLHRYCLGGYHPTRLHDRLHDGRYEIVQKLGFGAFSTVWFARDIAKEQNVGIKIIAADKSDEASRELGVLQALRDRGDPGHPGHRHVSHIAESFHVQGPNGRHLCVVMDVLGPAVSSVAARCPNYRLDGNRARSISRQLLLAVDYLHSLSVAHGDIHMGNVLFCLPDAETVSRENTIQLFGAPQIGKIARKDGRPLPPGMPGYLVEQAEISPRIYPHLCEIKLVDFGEAFFFADPPSSISTPLSLHPPELVFQRPLSEAVDLWNLGATTYELVTGRTPFEADFDDKDLIPQFQKVIGDLPEEWLQEALATGAVENASDYSSADYFLSLEEEIRRSYFDGYKTETLQLGEAELKTLGKYLRKLLIINPDHRATTGQLLDDAWVSYEGRDPTSAE</sequence>